<dbReference type="EMBL" id="CP036298">
    <property type="protein sequence ID" value="QDV22178.1"/>
    <property type="molecule type" value="Genomic_DNA"/>
</dbReference>
<dbReference type="KEGG" id="ahel:Q31a_04610"/>
<protein>
    <submittedName>
        <fullName evidence="1">Uncharacterized protein</fullName>
    </submittedName>
</protein>
<evidence type="ECO:0000313" key="1">
    <source>
        <dbReference type="EMBL" id="QDV22178.1"/>
    </source>
</evidence>
<organism evidence="1 2">
    <name type="scientific">Aureliella helgolandensis</name>
    <dbReference type="NCBI Taxonomy" id="2527968"/>
    <lineage>
        <taxon>Bacteria</taxon>
        <taxon>Pseudomonadati</taxon>
        <taxon>Planctomycetota</taxon>
        <taxon>Planctomycetia</taxon>
        <taxon>Pirellulales</taxon>
        <taxon>Pirellulaceae</taxon>
        <taxon>Aureliella</taxon>
    </lineage>
</organism>
<gene>
    <name evidence="1" type="ORF">Q31a_04610</name>
</gene>
<dbReference type="AlphaFoldDB" id="A0A518G0P8"/>
<sequence>METQRVDGCVPRMKFGKAIESKFAGSLDHARSPTLHRKCRPEVWEGNHTLDAPSS</sequence>
<evidence type="ECO:0000313" key="2">
    <source>
        <dbReference type="Proteomes" id="UP000318017"/>
    </source>
</evidence>
<name>A0A518G0P8_9BACT</name>
<keyword evidence="2" id="KW-1185">Reference proteome</keyword>
<proteinExistence type="predicted"/>
<dbReference type="Proteomes" id="UP000318017">
    <property type="component" value="Chromosome"/>
</dbReference>
<accession>A0A518G0P8</accession>
<reference evidence="1 2" key="1">
    <citation type="submission" date="2019-02" db="EMBL/GenBank/DDBJ databases">
        <title>Deep-cultivation of Planctomycetes and their phenomic and genomic characterization uncovers novel biology.</title>
        <authorList>
            <person name="Wiegand S."/>
            <person name="Jogler M."/>
            <person name="Boedeker C."/>
            <person name="Pinto D."/>
            <person name="Vollmers J."/>
            <person name="Rivas-Marin E."/>
            <person name="Kohn T."/>
            <person name="Peeters S.H."/>
            <person name="Heuer A."/>
            <person name="Rast P."/>
            <person name="Oberbeckmann S."/>
            <person name="Bunk B."/>
            <person name="Jeske O."/>
            <person name="Meyerdierks A."/>
            <person name="Storesund J.E."/>
            <person name="Kallscheuer N."/>
            <person name="Luecker S."/>
            <person name="Lage O.M."/>
            <person name="Pohl T."/>
            <person name="Merkel B.J."/>
            <person name="Hornburger P."/>
            <person name="Mueller R.-W."/>
            <person name="Bruemmer F."/>
            <person name="Labrenz M."/>
            <person name="Spormann A.M."/>
            <person name="Op den Camp H."/>
            <person name="Overmann J."/>
            <person name="Amann R."/>
            <person name="Jetten M.S.M."/>
            <person name="Mascher T."/>
            <person name="Medema M.H."/>
            <person name="Devos D.P."/>
            <person name="Kaster A.-K."/>
            <person name="Ovreas L."/>
            <person name="Rohde M."/>
            <person name="Galperin M.Y."/>
            <person name="Jogler C."/>
        </authorList>
    </citation>
    <scope>NUCLEOTIDE SEQUENCE [LARGE SCALE GENOMIC DNA]</scope>
    <source>
        <strain evidence="1 2">Q31a</strain>
    </source>
</reference>